<keyword evidence="2" id="KW-1185">Reference proteome</keyword>
<dbReference type="AlphaFoldDB" id="A0A498J0Z6"/>
<comment type="caution">
    <text evidence="1">The sequence shown here is derived from an EMBL/GenBank/DDBJ whole genome shotgun (WGS) entry which is preliminary data.</text>
</comment>
<dbReference type="Proteomes" id="UP000290289">
    <property type="component" value="Chromosome 10"/>
</dbReference>
<sequence>MSEHNDNHDNLEYDIDNDNGLEDIVDVENTFLCSTFNTKERTQKKKRIKKKARTGAKVIKQLDDILRELLLTLKKSHSSLLTSFGVPNEIFGVLITIPYFEGHKQSFKKMSYSSRESSNSNTSIVESVIDMIRHMRNFPFEKHVQIIVASMALHNFIGNHSDQEFQPYDDDDELFLLEHEEDHKDEDIVDENSFHRREIDVERKKIANVLISS</sequence>
<organism evidence="1 2">
    <name type="scientific">Malus domestica</name>
    <name type="common">Apple</name>
    <name type="synonym">Pyrus malus</name>
    <dbReference type="NCBI Taxonomy" id="3750"/>
    <lineage>
        <taxon>Eukaryota</taxon>
        <taxon>Viridiplantae</taxon>
        <taxon>Streptophyta</taxon>
        <taxon>Embryophyta</taxon>
        <taxon>Tracheophyta</taxon>
        <taxon>Spermatophyta</taxon>
        <taxon>Magnoliopsida</taxon>
        <taxon>eudicotyledons</taxon>
        <taxon>Gunneridae</taxon>
        <taxon>Pentapetalae</taxon>
        <taxon>rosids</taxon>
        <taxon>fabids</taxon>
        <taxon>Rosales</taxon>
        <taxon>Rosaceae</taxon>
        <taxon>Amygdaloideae</taxon>
        <taxon>Maleae</taxon>
        <taxon>Malus</taxon>
    </lineage>
</organism>
<protein>
    <recommendedName>
        <fullName evidence="3">DDE Tnp4 domain-containing protein</fullName>
    </recommendedName>
</protein>
<evidence type="ECO:0000313" key="1">
    <source>
        <dbReference type="EMBL" id="RXH88217.1"/>
    </source>
</evidence>
<reference evidence="1 2" key="1">
    <citation type="submission" date="2018-10" db="EMBL/GenBank/DDBJ databases">
        <title>A high-quality apple genome assembly.</title>
        <authorList>
            <person name="Hu J."/>
        </authorList>
    </citation>
    <scope>NUCLEOTIDE SEQUENCE [LARGE SCALE GENOMIC DNA]</scope>
    <source>
        <strain evidence="2">cv. HFTH1</strain>
        <tissue evidence="1">Young leaf</tissue>
    </source>
</reference>
<gene>
    <name evidence="1" type="ORF">DVH24_042288</name>
</gene>
<dbReference type="EMBL" id="RDQH01000336">
    <property type="protein sequence ID" value="RXH88217.1"/>
    <property type="molecule type" value="Genomic_DNA"/>
</dbReference>
<name>A0A498J0Z6_MALDO</name>
<accession>A0A498J0Z6</accession>
<evidence type="ECO:0008006" key="3">
    <source>
        <dbReference type="Google" id="ProtNLM"/>
    </source>
</evidence>
<proteinExistence type="predicted"/>
<evidence type="ECO:0000313" key="2">
    <source>
        <dbReference type="Proteomes" id="UP000290289"/>
    </source>
</evidence>